<keyword evidence="1" id="KW-0732">Signal</keyword>
<proteinExistence type="predicted"/>
<dbReference type="AlphaFoldDB" id="A0A9X0DAY5"/>
<accession>A0A9X0DAY5</accession>
<sequence length="138" mass="15562">MRSWIVLFALFSLALVAVRADVASLATTENDEAGKFMQGAADAEDYLTDVSFDEDPGFNLTIPRRAIIAARRFTVPIPMQLRGNGVNTFFRHCYCFRRLASVPTARNGFRGWRVRNLVGFVVSGRALYVFYRCDTLNI</sequence>
<organism evidence="2 3">
    <name type="scientific">Desmophyllum pertusum</name>
    <dbReference type="NCBI Taxonomy" id="174260"/>
    <lineage>
        <taxon>Eukaryota</taxon>
        <taxon>Metazoa</taxon>
        <taxon>Cnidaria</taxon>
        <taxon>Anthozoa</taxon>
        <taxon>Hexacorallia</taxon>
        <taxon>Scleractinia</taxon>
        <taxon>Caryophylliina</taxon>
        <taxon>Caryophylliidae</taxon>
        <taxon>Desmophyllum</taxon>
    </lineage>
</organism>
<reference evidence="2" key="1">
    <citation type="submission" date="2023-01" db="EMBL/GenBank/DDBJ databases">
        <title>Genome assembly of the deep-sea coral Lophelia pertusa.</title>
        <authorList>
            <person name="Herrera S."/>
            <person name="Cordes E."/>
        </authorList>
    </citation>
    <scope>NUCLEOTIDE SEQUENCE</scope>
    <source>
        <strain evidence="2">USNM1676648</strain>
        <tissue evidence="2">Polyp</tissue>
    </source>
</reference>
<protein>
    <submittedName>
        <fullName evidence="2">Uncharacterized protein</fullName>
    </submittedName>
</protein>
<evidence type="ECO:0000313" key="3">
    <source>
        <dbReference type="Proteomes" id="UP001163046"/>
    </source>
</evidence>
<evidence type="ECO:0000313" key="2">
    <source>
        <dbReference type="EMBL" id="KAJ7393026.1"/>
    </source>
</evidence>
<dbReference type="EMBL" id="MU825399">
    <property type="protein sequence ID" value="KAJ7393026.1"/>
    <property type="molecule type" value="Genomic_DNA"/>
</dbReference>
<gene>
    <name evidence="2" type="ORF">OS493_008274</name>
</gene>
<keyword evidence="3" id="KW-1185">Reference proteome</keyword>
<feature type="signal peptide" evidence="1">
    <location>
        <begin position="1"/>
        <end position="20"/>
    </location>
</feature>
<comment type="caution">
    <text evidence="2">The sequence shown here is derived from an EMBL/GenBank/DDBJ whole genome shotgun (WGS) entry which is preliminary data.</text>
</comment>
<evidence type="ECO:0000256" key="1">
    <source>
        <dbReference type="SAM" id="SignalP"/>
    </source>
</evidence>
<dbReference type="Proteomes" id="UP001163046">
    <property type="component" value="Unassembled WGS sequence"/>
</dbReference>
<feature type="chain" id="PRO_5040759645" evidence="1">
    <location>
        <begin position="21"/>
        <end position="138"/>
    </location>
</feature>
<name>A0A9X0DAY5_9CNID</name>